<dbReference type="Proteomes" id="UP001519460">
    <property type="component" value="Unassembled WGS sequence"/>
</dbReference>
<keyword evidence="2" id="KW-1185">Reference proteome</keyword>
<organism evidence="1 2">
    <name type="scientific">Batillaria attramentaria</name>
    <dbReference type="NCBI Taxonomy" id="370345"/>
    <lineage>
        <taxon>Eukaryota</taxon>
        <taxon>Metazoa</taxon>
        <taxon>Spiralia</taxon>
        <taxon>Lophotrochozoa</taxon>
        <taxon>Mollusca</taxon>
        <taxon>Gastropoda</taxon>
        <taxon>Caenogastropoda</taxon>
        <taxon>Sorbeoconcha</taxon>
        <taxon>Cerithioidea</taxon>
        <taxon>Batillariidae</taxon>
        <taxon>Batillaria</taxon>
    </lineage>
</organism>
<dbReference type="EMBL" id="JACVVK020000026">
    <property type="protein sequence ID" value="KAK7502456.1"/>
    <property type="molecule type" value="Genomic_DNA"/>
</dbReference>
<gene>
    <name evidence="1" type="ORF">BaRGS_00006409</name>
</gene>
<reference evidence="1 2" key="1">
    <citation type="journal article" date="2023" name="Sci. Data">
        <title>Genome assembly of the Korean intertidal mud-creeper Batillaria attramentaria.</title>
        <authorList>
            <person name="Patra A.K."/>
            <person name="Ho P.T."/>
            <person name="Jun S."/>
            <person name="Lee S.J."/>
            <person name="Kim Y."/>
            <person name="Won Y.J."/>
        </authorList>
    </citation>
    <scope>NUCLEOTIDE SEQUENCE [LARGE SCALE GENOMIC DNA]</scope>
    <source>
        <strain evidence="1">Wonlab-2016</strain>
    </source>
</reference>
<name>A0ABD0LTR8_9CAEN</name>
<evidence type="ECO:0000313" key="2">
    <source>
        <dbReference type="Proteomes" id="UP001519460"/>
    </source>
</evidence>
<evidence type="ECO:0000313" key="1">
    <source>
        <dbReference type="EMBL" id="KAK7502456.1"/>
    </source>
</evidence>
<dbReference type="AlphaFoldDB" id="A0ABD0LTR8"/>
<comment type="caution">
    <text evidence="1">The sequence shown here is derived from an EMBL/GenBank/DDBJ whole genome shotgun (WGS) entry which is preliminary data.</text>
</comment>
<proteinExistence type="predicted"/>
<protein>
    <submittedName>
        <fullName evidence="1">Uncharacterized protein</fullName>
    </submittedName>
</protein>
<accession>A0ABD0LTR8</accession>
<sequence length="93" mass="9904">MPQKTDTTQHPQTTFTAIVPGHVNIGYGNATTNHLLLFTRPTSFDATYGNNASAGLPNLCHTRMLFCAVVVAVESFSPTVQERGDAVAAELLG</sequence>